<evidence type="ECO:0000256" key="8">
    <source>
        <dbReference type="SAM" id="Phobius"/>
    </source>
</evidence>
<keyword evidence="2" id="KW-1003">Cell membrane</keyword>
<keyword evidence="6 8" id="KW-0472">Membrane</keyword>
<feature type="transmembrane region" description="Helical" evidence="8">
    <location>
        <begin position="12"/>
        <end position="33"/>
    </location>
</feature>
<feature type="transmembrane region" description="Helical" evidence="8">
    <location>
        <begin position="91"/>
        <end position="109"/>
    </location>
</feature>
<evidence type="ECO:0000256" key="6">
    <source>
        <dbReference type="ARBA" id="ARBA00023136"/>
    </source>
</evidence>
<dbReference type="GO" id="GO:0016758">
    <property type="term" value="F:hexosyltransferase activity"/>
    <property type="evidence" value="ECO:0007669"/>
    <property type="project" value="InterPro"/>
</dbReference>
<proteinExistence type="inferred from homology"/>
<evidence type="ECO:0000256" key="1">
    <source>
        <dbReference type="ARBA" id="ARBA00004651"/>
    </source>
</evidence>
<feature type="transmembrane region" description="Helical" evidence="8">
    <location>
        <begin position="284"/>
        <end position="308"/>
    </location>
</feature>
<keyword evidence="5 8" id="KW-1133">Transmembrane helix</keyword>
<evidence type="ECO:0000256" key="3">
    <source>
        <dbReference type="ARBA" id="ARBA00022679"/>
    </source>
</evidence>
<feature type="transmembrane region" description="Helical" evidence="8">
    <location>
        <begin position="320"/>
        <end position="338"/>
    </location>
</feature>
<feature type="transmembrane region" description="Helical" evidence="8">
    <location>
        <begin position="203"/>
        <end position="226"/>
    </location>
</feature>
<dbReference type="GO" id="GO:0005886">
    <property type="term" value="C:plasma membrane"/>
    <property type="evidence" value="ECO:0007669"/>
    <property type="project" value="UniProtKB-SubCell"/>
</dbReference>
<dbReference type="Pfam" id="PF09594">
    <property type="entry name" value="GT87"/>
    <property type="match status" value="1"/>
</dbReference>
<evidence type="ECO:0008006" key="11">
    <source>
        <dbReference type="Google" id="ProtNLM"/>
    </source>
</evidence>
<keyword evidence="3" id="KW-0808">Transferase</keyword>
<dbReference type="EMBL" id="NMQI01000031">
    <property type="protein sequence ID" value="PMB48258.1"/>
    <property type="molecule type" value="Genomic_DNA"/>
</dbReference>
<dbReference type="InterPro" id="IPR018584">
    <property type="entry name" value="GT87"/>
</dbReference>
<name>A0A2N6MNG1_9CYAN</name>
<evidence type="ECO:0000256" key="2">
    <source>
        <dbReference type="ARBA" id="ARBA00022475"/>
    </source>
</evidence>
<evidence type="ECO:0000256" key="4">
    <source>
        <dbReference type="ARBA" id="ARBA00022692"/>
    </source>
</evidence>
<comment type="caution">
    <text evidence="9">The sequence shown here is derived from an EMBL/GenBank/DDBJ whole genome shotgun (WGS) entry which is preliminary data.</text>
</comment>
<feature type="transmembrane region" description="Helical" evidence="8">
    <location>
        <begin position="257"/>
        <end position="278"/>
    </location>
</feature>
<protein>
    <recommendedName>
        <fullName evidence="11">DUF2029 domain-containing protein</fullName>
    </recommendedName>
</protein>
<evidence type="ECO:0000313" key="9">
    <source>
        <dbReference type="EMBL" id="PMB48258.1"/>
    </source>
</evidence>
<accession>A0A2N6MNG1</accession>
<reference evidence="9 10" key="1">
    <citation type="submission" date="2017-07" db="EMBL/GenBank/DDBJ databases">
        <title>Genomes of Fischerella (Mastigocladus) sp. strains.</title>
        <authorList>
            <person name="Miller S.R."/>
        </authorList>
    </citation>
    <scope>NUCLEOTIDE SEQUENCE [LARGE SCALE GENOMIC DNA]</scope>
    <source>
        <strain evidence="9 10">CCMEE 5330</strain>
    </source>
</reference>
<comment type="similarity">
    <text evidence="7">Belongs to the glycosyltransferase 87 family.</text>
</comment>
<evidence type="ECO:0000256" key="5">
    <source>
        <dbReference type="ARBA" id="ARBA00022989"/>
    </source>
</evidence>
<organism evidence="9 10">
    <name type="scientific">Fischerella thermalis CCMEE 5330</name>
    <dbReference type="NCBI Taxonomy" id="2019670"/>
    <lineage>
        <taxon>Bacteria</taxon>
        <taxon>Bacillati</taxon>
        <taxon>Cyanobacteriota</taxon>
        <taxon>Cyanophyceae</taxon>
        <taxon>Nostocales</taxon>
        <taxon>Hapalosiphonaceae</taxon>
        <taxon>Fischerella</taxon>
    </lineage>
</organism>
<dbReference type="AlphaFoldDB" id="A0A2N6MNG1"/>
<feature type="transmembrane region" description="Helical" evidence="8">
    <location>
        <begin position="350"/>
        <end position="371"/>
    </location>
</feature>
<evidence type="ECO:0000256" key="7">
    <source>
        <dbReference type="ARBA" id="ARBA00024033"/>
    </source>
</evidence>
<gene>
    <name evidence="9" type="ORF">CEN41_01615</name>
</gene>
<sequence length="385" mass="43489">MRWWRERTLGEQVYLVAGLLLFSLIVALFVAGVPSSTWDFRNNLWGPTHLLLNGLSPYRIDQLFEGSNSVWLPTALGAFLPLGSLPLSQASMLWSIASLAALVMCVVAAARMEKPYPLWLMVALLASFLFPPTVSHFQWGQFTLIALLLSLCAADMLERGWKLWAVALALVLSATKPQVVLLLGVGVAVWVLRVHGFLGVVRLALWGIAWAALLIAPLFLLFPAWIDGLIWAFERNPGWLHPSSLVLLRQWLGDTGVIVWGALLAAALIVTVMLWLRIRPTLAVIWTMALTLLVTPYVWSYDFVLLLPLMVFTLFQVQRLLTRLLWVAAYSLMWWQFFDLRLNSTNSDEIFWWVPWAVFVMVGACWLLDALMRWGRSARPQPKPA</sequence>
<comment type="subcellular location">
    <subcellularLocation>
        <location evidence="1">Cell membrane</location>
        <topology evidence="1">Multi-pass membrane protein</topology>
    </subcellularLocation>
</comment>
<feature type="transmembrane region" description="Helical" evidence="8">
    <location>
        <begin position="116"/>
        <end position="133"/>
    </location>
</feature>
<dbReference type="Proteomes" id="UP000234966">
    <property type="component" value="Unassembled WGS sequence"/>
</dbReference>
<keyword evidence="4 8" id="KW-0812">Transmembrane</keyword>
<feature type="transmembrane region" description="Helical" evidence="8">
    <location>
        <begin position="164"/>
        <end position="191"/>
    </location>
</feature>
<evidence type="ECO:0000313" key="10">
    <source>
        <dbReference type="Proteomes" id="UP000234966"/>
    </source>
</evidence>